<dbReference type="EMBL" id="FNDS01000005">
    <property type="protein sequence ID" value="SDI07775.1"/>
    <property type="molecule type" value="Genomic_DNA"/>
</dbReference>
<reference evidence="3" key="1">
    <citation type="submission" date="2016-10" db="EMBL/GenBank/DDBJ databases">
        <authorList>
            <person name="Varghese N."/>
            <person name="Submissions S."/>
        </authorList>
    </citation>
    <scope>NUCLEOTIDE SEQUENCE [LARGE SCALE GENOMIC DNA]</scope>
    <source>
        <strain evidence="3">CCM 7469</strain>
    </source>
</reference>
<organism evidence="2 3">
    <name type="scientific">Pseudomonas panipatensis</name>
    <dbReference type="NCBI Taxonomy" id="428992"/>
    <lineage>
        <taxon>Bacteria</taxon>
        <taxon>Pseudomonadati</taxon>
        <taxon>Pseudomonadota</taxon>
        <taxon>Gammaproteobacteria</taxon>
        <taxon>Pseudomonadales</taxon>
        <taxon>Pseudomonadaceae</taxon>
        <taxon>Pseudomonas</taxon>
    </lineage>
</organism>
<evidence type="ECO:0000313" key="3">
    <source>
        <dbReference type="Proteomes" id="UP000199636"/>
    </source>
</evidence>
<sequence length="228" mass="25446">MKNITSRESPQKVDNRLLMLFLTDLPAQGHVRMHKKLLLASLFSWVASLYALDAAAWQAADVLECPVNKQNSAWLDCVPEDVPARLPYKMDDGSIQVLETRGTVFCKDGTCEYYYQRPSGLWDSTGEYAGQIQKKERTLIVLLRGYYLGNAKDGRIVAYLKGTGPESGGEMAAPLKVSDSTDEENSPEVSACVDKWAAVFRKQNGENLPIMYDMLQEWAGLCKEGKQP</sequence>
<gene>
    <name evidence="2" type="ORF">SAMN05216272_105324</name>
</gene>
<feature type="region of interest" description="Disordered" evidence="1">
    <location>
        <begin position="165"/>
        <end position="186"/>
    </location>
</feature>
<dbReference type="AlphaFoldDB" id="A0A1G8HMF4"/>
<proteinExistence type="predicted"/>
<dbReference type="Proteomes" id="UP000199636">
    <property type="component" value="Unassembled WGS sequence"/>
</dbReference>
<evidence type="ECO:0000256" key="1">
    <source>
        <dbReference type="SAM" id="MobiDB-lite"/>
    </source>
</evidence>
<name>A0A1G8HMF4_9PSED</name>
<keyword evidence="3" id="KW-1185">Reference proteome</keyword>
<evidence type="ECO:0000313" key="2">
    <source>
        <dbReference type="EMBL" id="SDI07775.1"/>
    </source>
</evidence>
<protein>
    <submittedName>
        <fullName evidence="2">Uncharacterized protein</fullName>
    </submittedName>
</protein>
<accession>A0A1G8HMF4</accession>